<evidence type="ECO:0000313" key="2">
    <source>
        <dbReference type="Proteomes" id="UP000044071"/>
    </source>
</evidence>
<protein>
    <recommendedName>
        <fullName evidence="3">Dot/Icm T4SS effector</fullName>
    </recommendedName>
</protein>
<gene>
    <name evidence="1" type="ORF">BN59_00885</name>
</gene>
<dbReference type="RefSeq" id="WP_052403131.1">
    <property type="nucleotide sequence ID" value="NZ_CCVW01000001.1"/>
</dbReference>
<name>A0A078KU98_9GAMM</name>
<dbReference type="OrthoDB" id="5653025at2"/>
<accession>A0A078KU98</accession>
<dbReference type="AlphaFoldDB" id="A0A078KU98"/>
<evidence type="ECO:0000313" key="1">
    <source>
        <dbReference type="EMBL" id="CDZ76611.1"/>
    </source>
</evidence>
<organism evidence="1 2">
    <name type="scientific">Legionella massiliensis</name>
    <dbReference type="NCBI Taxonomy" id="1034943"/>
    <lineage>
        <taxon>Bacteria</taxon>
        <taxon>Pseudomonadati</taxon>
        <taxon>Pseudomonadota</taxon>
        <taxon>Gammaproteobacteria</taxon>
        <taxon>Legionellales</taxon>
        <taxon>Legionellaceae</taxon>
        <taxon>Legionella</taxon>
    </lineage>
</organism>
<proteinExistence type="predicted"/>
<keyword evidence="2" id="KW-1185">Reference proteome</keyword>
<dbReference type="Proteomes" id="UP000044071">
    <property type="component" value="Unassembled WGS sequence"/>
</dbReference>
<dbReference type="eggNOG" id="ENOG502ZN61">
    <property type="taxonomic scope" value="Bacteria"/>
</dbReference>
<evidence type="ECO:0008006" key="3">
    <source>
        <dbReference type="Google" id="ProtNLM"/>
    </source>
</evidence>
<dbReference type="EMBL" id="CCSB01000001">
    <property type="protein sequence ID" value="CDZ76611.1"/>
    <property type="molecule type" value="Genomic_DNA"/>
</dbReference>
<reference evidence="1 2" key="1">
    <citation type="submission" date="2014-06" db="EMBL/GenBank/DDBJ databases">
        <authorList>
            <person name="Urmite Genomes Urmite Genomes"/>
        </authorList>
    </citation>
    <scope>NUCLEOTIDE SEQUENCE [LARGE SCALE GENOMIC DNA]</scope>
</reference>
<sequence>MKIRVVSFDYDGCLPIVDVCGTKYKDILVGNKILLDKLKRESAAYQKSYGFVGSNRQSFAVDFSNGISKLNGSCFPEIKRVCEYIGLEFDPFLLADIHDDLPDGESCRRAMDKDYQGHHANWDFDEYKATIIYTQIQRIANKHPDAEIEFDFFDDRQDILDSLTRFYRKHPYLIPKNVTLRLHQYEAAREGVDAGKQVVEIKGTGFIDANYKKTNQEMVRLVPARGPMINVGEDLDPALLTVRTPLGDSLPKTVPLEKPTKQPLPTQQLQGIKLSSGKVLTVAQAKKTITAYILETLKNRQIKTREEISSDELAGRDHPFVVGYFHKSKLAYVGDRFYSAYVDKQGQLNIAYKDATSGDWIPVIEDAHLANILGHEGLLNQILEASAKPQASLVGQSFLDPKLSPAQQQTKQLVAQFIRDQTIEHRLKTKTSGTHVDIPQGAFGNTTPFRAGKSYRSGTCYVSNNLISASFNNEGQLEFYRSKTGNGHDWGRISDVDALENYDLIKQLAASQRAKHQAIEEAERVEVCTIS</sequence>